<comment type="similarity">
    <text evidence="1 5">Belongs to the class-III pyridoxal-phosphate-dependent aminotransferase family.</text>
</comment>
<evidence type="ECO:0000256" key="3">
    <source>
        <dbReference type="ARBA" id="ARBA00022679"/>
    </source>
</evidence>
<keyword evidence="3 6" id="KW-0808">Transferase</keyword>
<dbReference type="AlphaFoldDB" id="A0A437QCG2"/>
<dbReference type="PANTHER" id="PTHR42684">
    <property type="entry name" value="ADENOSYLMETHIONINE-8-AMINO-7-OXONONANOATE AMINOTRANSFERASE"/>
    <property type="match status" value="1"/>
</dbReference>
<dbReference type="SUPFAM" id="SSF53383">
    <property type="entry name" value="PLP-dependent transferases"/>
    <property type="match status" value="1"/>
</dbReference>
<dbReference type="PANTHER" id="PTHR42684:SF1">
    <property type="entry name" value="BETA-ALANINE--PYRUVATE AMINOTRANSFERASE"/>
    <property type="match status" value="1"/>
</dbReference>
<dbReference type="InterPro" id="IPR005814">
    <property type="entry name" value="Aminotrans_3"/>
</dbReference>
<reference evidence="6 7" key="1">
    <citation type="submission" date="2019-01" db="EMBL/GenBank/DDBJ databases">
        <authorList>
            <person name="Chen W.-M."/>
        </authorList>
    </citation>
    <scope>NUCLEOTIDE SEQUENCE [LARGE SCALE GENOMIC DNA]</scope>
    <source>
        <strain evidence="6 7">HPM-16</strain>
    </source>
</reference>
<accession>A0A437QCG2</accession>
<dbReference type="GO" id="GO:0004015">
    <property type="term" value="F:adenosylmethionine-8-amino-7-oxononanoate transaminase activity"/>
    <property type="evidence" value="ECO:0007669"/>
    <property type="project" value="TreeGrafter"/>
</dbReference>
<gene>
    <name evidence="6" type="ORF">EOE65_00895</name>
</gene>
<keyword evidence="2 6" id="KW-0032">Aminotransferase</keyword>
<dbReference type="Gene3D" id="3.40.640.10">
    <property type="entry name" value="Type I PLP-dependent aspartate aminotransferase-like (Major domain)"/>
    <property type="match status" value="1"/>
</dbReference>
<sequence length="438" mass="47515">MKNYKSLDAFWMPFTPNRAFKANPRIVSRTEGVFCYTDDGRQILDATAGLWCVNAGHGRKQIAEAIGKQALELDYTSPFNFGHDIGFEFAERLIQYTPDPLNKVFFANSGSEAVESALKIALAYQNARGKANKFKLIGREMAYHGVNFGGISVGGLTPNRKAFGPLLPVDHLPHTLDLENNAFSKGLTEHGLDRADALEELIKFHDASSIAAVIVEPISGAGGVIIPPKGYLQRLREICTKHDILLIFDEVITGWGRLGAPFAAVEFDVVPDMIVSAKGITNGIVPLGAVFVADHIHDTIMENSPEGGVELYHGYTYSASPVACAAGMAALDVYEEEGLLTRASGEIGKYWEEALHSLKDIEQVVDIRNYGLIGAVQFAQPEGSSAPIGGAFQVKCYENGVMIRAMGNIIAFSPPLTIEPEQIDQLVAAIRKTASELF</sequence>
<proteinExistence type="inferred from homology"/>
<evidence type="ECO:0000313" key="7">
    <source>
        <dbReference type="Proteomes" id="UP000282818"/>
    </source>
</evidence>
<evidence type="ECO:0000256" key="1">
    <source>
        <dbReference type="ARBA" id="ARBA00008954"/>
    </source>
</evidence>
<evidence type="ECO:0000256" key="5">
    <source>
        <dbReference type="RuleBase" id="RU003560"/>
    </source>
</evidence>
<keyword evidence="7" id="KW-1185">Reference proteome</keyword>
<dbReference type="RefSeq" id="WP_127692409.1">
    <property type="nucleotide sequence ID" value="NZ_SACQ01000001.1"/>
</dbReference>
<evidence type="ECO:0000313" key="6">
    <source>
        <dbReference type="EMBL" id="RVU32240.1"/>
    </source>
</evidence>
<organism evidence="6 7">
    <name type="scientific">Neptunomonas marina</name>
    <dbReference type="NCBI Taxonomy" id="1815562"/>
    <lineage>
        <taxon>Bacteria</taxon>
        <taxon>Pseudomonadati</taxon>
        <taxon>Pseudomonadota</taxon>
        <taxon>Gammaproteobacteria</taxon>
        <taxon>Oceanospirillales</taxon>
        <taxon>Oceanospirillaceae</taxon>
        <taxon>Neptunomonas</taxon>
    </lineage>
</organism>
<dbReference type="FunFam" id="3.40.640.10:FF:000014">
    <property type="entry name" value="Adenosylmethionine-8-amino-7-oxononanoate aminotransferase, probable"/>
    <property type="match status" value="1"/>
</dbReference>
<dbReference type="InterPro" id="IPR015421">
    <property type="entry name" value="PyrdxlP-dep_Trfase_major"/>
</dbReference>
<keyword evidence="4 5" id="KW-0663">Pyridoxal phosphate</keyword>
<comment type="caution">
    <text evidence="6">The sequence shown here is derived from an EMBL/GenBank/DDBJ whole genome shotgun (WGS) entry which is preliminary data.</text>
</comment>
<dbReference type="Proteomes" id="UP000282818">
    <property type="component" value="Unassembled WGS sequence"/>
</dbReference>
<dbReference type="Gene3D" id="3.90.1150.10">
    <property type="entry name" value="Aspartate Aminotransferase, domain 1"/>
    <property type="match status" value="1"/>
</dbReference>
<dbReference type="GO" id="GO:0030170">
    <property type="term" value="F:pyridoxal phosphate binding"/>
    <property type="evidence" value="ECO:0007669"/>
    <property type="project" value="InterPro"/>
</dbReference>
<dbReference type="InterPro" id="IPR015424">
    <property type="entry name" value="PyrdxlP-dep_Trfase"/>
</dbReference>
<dbReference type="EMBL" id="SACQ01000001">
    <property type="protein sequence ID" value="RVU32240.1"/>
    <property type="molecule type" value="Genomic_DNA"/>
</dbReference>
<evidence type="ECO:0000256" key="2">
    <source>
        <dbReference type="ARBA" id="ARBA00022576"/>
    </source>
</evidence>
<evidence type="ECO:0000256" key="4">
    <source>
        <dbReference type="ARBA" id="ARBA00022898"/>
    </source>
</evidence>
<dbReference type="Pfam" id="PF00202">
    <property type="entry name" value="Aminotran_3"/>
    <property type="match status" value="1"/>
</dbReference>
<dbReference type="CDD" id="cd00610">
    <property type="entry name" value="OAT_like"/>
    <property type="match status" value="1"/>
</dbReference>
<protein>
    <submittedName>
        <fullName evidence="6">Aspartate aminotransferase family protein</fullName>
    </submittedName>
</protein>
<name>A0A437QCG2_9GAMM</name>
<dbReference type="GO" id="GO:0009102">
    <property type="term" value="P:biotin biosynthetic process"/>
    <property type="evidence" value="ECO:0007669"/>
    <property type="project" value="TreeGrafter"/>
</dbReference>
<dbReference type="InterPro" id="IPR015422">
    <property type="entry name" value="PyrdxlP-dep_Trfase_small"/>
</dbReference>